<dbReference type="AlphaFoldDB" id="A0A1G2BK49"/>
<protein>
    <recommendedName>
        <fullName evidence="4">Prepilin-type N-terminal cleavage/methylation domain-containing protein</fullName>
    </recommendedName>
</protein>
<proteinExistence type="predicted"/>
<dbReference type="NCBIfam" id="TIGR02532">
    <property type="entry name" value="IV_pilin_GFxxxE"/>
    <property type="match status" value="1"/>
</dbReference>
<keyword evidence="1" id="KW-1133">Transmembrane helix</keyword>
<comment type="caution">
    <text evidence="2">The sequence shown here is derived from an EMBL/GenBank/DDBJ whole genome shotgun (WGS) entry which is preliminary data.</text>
</comment>
<reference evidence="2 3" key="1">
    <citation type="journal article" date="2016" name="Nat. Commun.">
        <title>Thousands of microbial genomes shed light on interconnected biogeochemical processes in an aquifer system.</title>
        <authorList>
            <person name="Anantharaman K."/>
            <person name="Brown C.T."/>
            <person name="Hug L.A."/>
            <person name="Sharon I."/>
            <person name="Castelle C.J."/>
            <person name="Probst A.J."/>
            <person name="Thomas B.C."/>
            <person name="Singh A."/>
            <person name="Wilkins M.J."/>
            <person name="Karaoz U."/>
            <person name="Brodie E.L."/>
            <person name="Williams K.H."/>
            <person name="Hubbard S.S."/>
            <person name="Banfield J.F."/>
        </authorList>
    </citation>
    <scope>NUCLEOTIDE SEQUENCE [LARGE SCALE GENOMIC DNA]</scope>
</reference>
<keyword evidence="1" id="KW-0812">Transmembrane</keyword>
<accession>A0A1G2BK49</accession>
<keyword evidence="1" id="KW-0472">Membrane</keyword>
<evidence type="ECO:0000256" key="1">
    <source>
        <dbReference type="SAM" id="Phobius"/>
    </source>
</evidence>
<evidence type="ECO:0000313" key="2">
    <source>
        <dbReference type="EMBL" id="OGY89046.1"/>
    </source>
</evidence>
<feature type="transmembrane region" description="Helical" evidence="1">
    <location>
        <begin position="12"/>
        <end position="35"/>
    </location>
</feature>
<organism evidence="2 3">
    <name type="scientific">Candidatus Komeilibacteria bacterium RIFCSPHIGHO2_01_FULL_52_14</name>
    <dbReference type="NCBI Taxonomy" id="1798549"/>
    <lineage>
        <taxon>Bacteria</taxon>
        <taxon>Candidatus Komeiliibacteriota</taxon>
    </lineage>
</organism>
<gene>
    <name evidence="2" type="ORF">A2677_03000</name>
</gene>
<evidence type="ECO:0008006" key="4">
    <source>
        <dbReference type="Google" id="ProtNLM"/>
    </source>
</evidence>
<evidence type="ECO:0000313" key="3">
    <source>
        <dbReference type="Proteomes" id="UP000177817"/>
    </source>
</evidence>
<dbReference type="InterPro" id="IPR012902">
    <property type="entry name" value="N_methyl_site"/>
</dbReference>
<name>A0A1G2BK49_9BACT</name>
<sequence>MRGVKREGYTIVEMLVAVAIFSLAFITISVIFLGFTGAQSRAAVSQRLLNEGSYMLELVAREIRMHAIDYSCAQATTRYVCLHSIDGEAIRIQFDATAAPAVIRVCKDYDASPCTVGSPKWVTLSSSDLSIADMQFQIFPSVDPLGSDVTVGQIFHPLTTITMTVAGGRGKSYQTFDLQTAVSSRVYGL</sequence>
<dbReference type="EMBL" id="MHKK01000044">
    <property type="protein sequence ID" value="OGY89046.1"/>
    <property type="molecule type" value="Genomic_DNA"/>
</dbReference>
<dbReference type="Proteomes" id="UP000177817">
    <property type="component" value="Unassembled WGS sequence"/>
</dbReference>
<dbReference type="Pfam" id="PF07963">
    <property type="entry name" value="N_methyl"/>
    <property type="match status" value="1"/>
</dbReference>